<sequence>MSGVVFGGRPGRIVTDPYATEFNELDIAIFDLYRAQLAKGQNIIRGRTFRNCHLEGPSVMLARSGVTFDETDFGPSGGDIASLVLRPASSTRVVGAIPFEDCAFIGCRFFSVGFTGPEVFLQQVLALETR</sequence>
<dbReference type="AlphaFoldDB" id="A0A2T9KDI7"/>
<protein>
    <submittedName>
        <fullName evidence="1">Uncharacterized protein</fullName>
    </submittedName>
</protein>
<proteinExistence type="predicted"/>
<accession>A0A2T9KDI7</accession>
<dbReference type="Proteomes" id="UP000245073">
    <property type="component" value="Unassembled WGS sequence"/>
</dbReference>
<organism evidence="1 2">
    <name type="scientific">Caulobacter endophyticus</name>
    <dbReference type="NCBI Taxonomy" id="2172652"/>
    <lineage>
        <taxon>Bacteria</taxon>
        <taxon>Pseudomonadati</taxon>
        <taxon>Pseudomonadota</taxon>
        <taxon>Alphaproteobacteria</taxon>
        <taxon>Caulobacterales</taxon>
        <taxon>Caulobacteraceae</taxon>
        <taxon>Caulobacter</taxon>
    </lineage>
</organism>
<keyword evidence="2" id="KW-1185">Reference proteome</keyword>
<evidence type="ECO:0000313" key="1">
    <source>
        <dbReference type="EMBL" id="PVM94010.1"/>
    </source>
</evidence>
<gene>
    <name evidence="1" type="ORF">DDF67_01810</name>
</gene>
<dbReference type="OrthoDB" id="5194575at2"/>
<dbReference type="EMBL" id="QDKQ01000011">
    <property type="protein sequence ID" value="PVM94010.1"/>
    <property type="molecule type" value="Genomic_DNA"/>
</dbReference>
<name>A0A2T9KDI7_9CAUL</name>
<comment type="caution">
    <text evidence="1">The sequence shown here is derived from an EMBL/GenBank/DDBJ whole genome shotgun (WGS) entry which is preliminary data.</text>
</comment>
<reference evidence="1 2" key="1">
    <citation type="submission" date="2018-04" db="EMBL/GenBank/DDBJ databases">
        <title>The genome sequence of Caulobacter sp. 744.</title>
        <authorList>
            <person name="Gao J."/>
            <person name="Sun J."/>
        </authorList>
    </citation>
    <scope>NUCLEOTIDE SEQUENCE [LARGE SCALE GENOMIC DNA]</scope>
    <source>
        <strain evidence="1 2">774</strain>
    </source>
</reference>
<evidence type="ECO:0000313" key="2">
    <source>
        <dbReference type="Proteomes" id="UP000245073"/>
    </source>
</evidence>
<dbReference type="RefSeq" id="WP_058347690.1">
    <property type="nucleotide sequence ID" value="NZ_QDKQ01000011.1"/>
</dbReference>